<proteinExistence type="predicted"/>
<feature type="region of interest" description="Disordered" evidence="1">
    <location>
        <begin position="1"/>
        <end position="28"/>
    </location>
</feature>
<dbReference type="RefSeq" id="WP_167466010.1">
    <property type="nucleotide sequence ID" value="NZ_CP046171.1"/>
</dbReference>
<dbReference type="PANTHER" id="PTHR40763:SF4">
    <property type="entry name" value="DUF1707 DOMAIN-CONTAINING PROTEIN"/>
    <property type="match status" value="1"/>
</dbReference>
<evidence type="ECO:0000313" key="3">
    <source>
        <dbReference type="EMBL" id="QIS07004.1"/>
    </source>
</evidence>
<dbReference type="InterPro" id="IPR012551">
    <property type="entry name" value="DUF1707_SHOCT-like"/>
</dbReference>
<dbReference type="EMBL" id="CP046171">
    <property type="protein sequence ID" value="QIS07004.1"/>
    <property type="molecule type" value="Genomic_DNA"/>
</dbReference>
<feature type="domain" description="DUF1707" evidence="2">
    <location>
        <begin position="31"/>
        <end position="83"/>
    </location>
</feature>
<protein>
    <submittedName>
        <fullName evidence="3">DUF1707 domain-containing protein</fullName>
    </submittedName>
</protein>
<evidence type="ECO:0000256" key="1">
    <source>
        <dbReference type="SAM" id="MobiDB-lite"/>
    </source>
</evidence>
<name>A0A6G9Y1H3_NOCBR</name>
<gene>
    <name evidence="3" type="ORF">F5X71_36010</name>
</gene>
<reference evidence="3 4" key="1">
    <citation type="journal article" date="2019" name="ACS Chem. Biol.">
        <title>Identification and Mobilization of a Cryptic Antibiotic Biosynthesis Gene Locus from a Human-Pathogenic Nocardia Isolate.</title>
        <authorList>
            <person name="Herisse M."/>
            <person name="Ishida K."/>
            <person name="Porter J.L."/>
            <person name="Howden B."/>
            <person name="Hertweck C."/>
            <person name="Stinear T.P."/>
            <person name="Pidot S.J."/>
        </authorList>
    </citation>
    <scope>NUCLEOTIDE SEQUENCE [LARGE SCALE GENOMIC DNA]</scope>
    <source>
        <strain evidence="3 4">AUSMDU00024985</strain>
    </source>
</reference>
<organism evidence="3 4">
    <name type="scientific">Nocardia brasiliensis</name>
    <dbReference type="NCBI Taxonomy" id="37326"/>
    <lineage>
        <taxon>Bacteria</taxon>
        <taxon>Bacillati</taxon>
        <taxon>Actinomycetota</taxon>
        <taxon>Actinomycetes</taxon>
        <taxon>Mycobacteriales</taxon>
        <taxon>Nocardiaceae</taxon>
        <taxon>Nocardia</taxon>
    </lineage>
</organism>
<dbReference type="Pfam" id="PF08044">
    <property type="entry name" value="DUF1707"/>
    <property type="match status" value="1"/>
</dbReference>
<dbReference type="AlphaFoldDB" id="A0A6G9Y1H3"/>
<dbReference type="PANTHER" id="PTHR40763">
    <property type="entry name" value="MEMBRANE PROTEIN-RELATED"/>
    <property type="match status" value="1"/>
</dbReference>
<evidence type="ECO:0000313" key="4">
    <source>
        <dbReference type="Proteomes" id="UP000501705"/>
    </source>
</evidence>
<dbReference type="Proteomes" id="UP000501705">
    <property type="component" value="Chromosome"/>
</dbReference>
<evidence type="ECO:0000259" key="2">
    <source>
        <dbReference type="Pfam" id="PF08044"/>
    </source>
</evidence>
<accession>A0A6G9Y1H3</accession>
<sequence length="219" mass="23530">MTEHRGSDPTGRGRTPGASDAGDKPATLPVIRVGDVDRETTARLLHLAVEEGRLDLPELDRRLVAVYAARTSADLMAVTSDLPSAAVAGVPIDLRTGSGTRKKAGQWIVPAELNAECASGSIVIDFTRAICPHPEVTVHASVGSGRITLVVPRGWWVDLDRVRSKSGSVRNKAIGTVRPGAPLLRVDGQVRSGTLVAKYPRRPRRSFADWLRGRPRPVD</sequence>